<keyword evidence="14" id="KW-0456">Lyase</keyword>
<sequence length="169" mass="18566">MKVLLRTAGIINESIVDGPGIRLVVFAQGCSHNCAGCHNPHTHSYDSGELMEIDAILNAVRNNPLLDGITLSGGDPFEQAAACALLAGEVKKLGLNVITYTGYTYEQLLDLAVQREGYEELLKNTDLLIDGPFVLKEKNLLLRFRGSENQRIIDMNRTRSEGRLVLAEL</sequence>
<dbReference type="GO" id="GO:0043365">
    <property type="term" value="F:[formate-C-acetyltransferase]-activating enzyme activity"/>
    <property type="evidence" value="ECO:0007669"/>
    <property type="project" value="InterPro"/>
</dbReference>
<dbReference type="GO" id="GO:0051539">
    <property type="term" value="F:4 iron, 4 sulfur cluster binding"/>
    <property type="evidence" value="ECO:0007669"/>
    <property type="project" value="UniProtKB-KW"/>
</dbReference>
<comment type="caution">
    <text evidence="14">The sequence shown here is derived from an EMBL/GenBank/DDBJ whole genome shotgun (WGS) entry which is preliminary data.</text>
</comment>
<dbReference type="SUPFAM" id="SSF102114">
    <property type="entry name" value="Radical SAM enzymes"/>
    <property type="match status" value="1"/>
</dbReference>
<evidence type="ECO:0000313" key="14">
    <source>
        <dbReference type="EMBL" id="OPX42540.1"/>
    </source>
</evidence>
<evidence type="ECO:0000256" key="4">
    <source>
        <dbReference type="ARBA" id="ARBA00014281"/>
    </source>
</evidence>
<dbReference type="Pfam" id="PF13353">
    <property type="entry name" value="Fer4_12"/>
    <property type="match status" value="1"/>
</dbReference>
<dbReference type="EMBL" id="MZGX01000028">
    <property type="protein sequence ID" value="OPX42540.1"/>
    <property type="molecule type" value="Genomic_DNA"/>
</dbReference>
<dbReference type="Proteomes" id="UP000191554">
    <property type="component" value="Unassembled WGS sequence"/>
</dbReference>
<dbReference type="SFLD" id="SFLDG01066">
    <property type="entry name" value="organic_radical-activating_enz"/>
    <property type="match status" value="1"/>
</dbReference>
<dbReference type="SFLD" id="SFLDG01063">
    <property type="entry name" value="activating_enzymes__group_1"/>
    <property type="match status" value="1"/>
</dbReference>
<keyword evidence="5" id="KW-0004">4Fe-4S</keyword>
<evidence type="ECO:0000256" key="5">
    <source>
        <dbReference type="ARBA" id="ARBA00022485"/>
    </source>
</evidence>
<evidence type="ECO:0000256" key="2">
    <source>
        <dbReference type="ARBA" id="ARBA00003852"/>
    </source>
</evidence>
<dbReference type="InterPro" id="IPR013785">
    <property type="entry name" value="Aldolase_TIM"/>
</dbReference>
<gene>
    <name evidence="14" type="primary">pflA_3</name>
    <name evidence="14" type="ORF">CLHUN_36650</name>
</gene>
<evidence type="ECO:0000256" key="1">
    <source>
        <dbReference type="ARBA" id="ARBA00001966"/>
    </source>
</evidence>
<keyword evidence="9" id="KW-0408">Iron</keyword>
<dbReference type="SFLD" id="SFLDS00029">
    <property type="entry name" value="Radical_SAM"/>
    <property type="match status" value="1"/>
</dbReference>
<keyword evidence="10" id="KW-0411">Iron-sulfur</keyword>
<comment type="similarity">
    <text evidence="3 12">Belongs to the organic radical-activating enzymes family.</text>
</comment>
<reference evidence="14 15" key="1">
    <citation type="submission" date="2017-03" db="EMBL/GenBank/DDBJ databases">
        <title>Genome sequence of Clostridium hungatei DSM 14427.</title>
        <authorList>
            <person name="Poehlein A."/>
            <person name="Daniel R."/>
        </authorList>
    </citation>
    <scope>NUCLEOTIDE SEQUENCE [LARGE SCALE GENOMIC DNA]</scope>
    <source>
        <strain evidence="14 15">DSM 14427</strain>
    </source>
</reference>
<evidence type="ECO:0000256" key="10">
    <source>
        <dbReference type="ARBA" id="ARBA00023014"/>
    </source>
</evidence>
<dbReference type="STRING" id="48256.CLHUN_36650"/>
<dbReference type="InterPro" id="IPR058240">
    <property type="entry name" value="rSAM_sf"/>
</dbReference>
<evidence type="ECO:0000256" key="6">
    <source>
        <dbReference type="ARBA" id="ARBA00022691"/>
    </source>
</evidence>
<comment type="catalytic activity">
    <reaction evidence="11">
        <text>glycyl-[protein] + reduced [flavodoxin] + S-adenosyl-L-methionine = glycin-2-yl radical-[protein] + semiquinone [flavodoxin] + 5'-deoxyadenosine + L-methionine + H(+)</text>
        <dbReference type="Rhea" id="RHEA:61976"/>
        <dbReference type="Rhea" id="RHEA-COMP:10622"/>
        <dbReference type="Rhea" id="RHEA-COMP:14480"/>
        <dbReference type="Rhea" id="RHEA-COMP:15993"/>
        <dbReference type="Rhea" id="RHEA-COMP:15994"/>
        <dbReference type="ChEBI" id="CHEBI:15378"/>
        <dbReference type="ChEBI" id="CHEBI:17319"/>
        <dbReference type="ChEBI" id="CHEBI:29947"/>
        <dbReference type="ChEBI" id="CHEBI:32722"/>
        <dbReference type="ChEBI" id="CHEBI:57618"/>
        <dbReference type="ChEBI" id="CHEBI:57844"/>
        <dbReference type="ChEBI" id="CHEBI:59789"/>
        <dbReference type="ChEBI" id="CHEBI:140311"/>
    </reaction>
</comment>
<keyword evidence="7" id="KW-0479">Metal-binding</keyword>
<evidence type="ECO:0000256" key="11">
    <source>
        <dbReference type="ARBA" id="ARBA00047365"/>
    </source>
</evidence>
<dbReference type="EC" id="1.97.1.-" evidence="12"/>
<evidence type="ECO:0000256" key="12">
    <source>
        <dbReference type="PIRNR" id="PIRNR000368"/>
    </source>
</evidence>
<accession>A0A1V4SF92</accession>
<dbReference type="PANTHER" id="PTHR30352:SF2">
    <property type="entry name" value="ANAEROBIC RIBONUCLEOSIDE-TRIPHOSPHATE REDUCTASE-ACTIVATING PROTEIN"/>
    <property type="match status" value="1"/>
</dbReference>
<dbReference type="PANTHER" id="PTHR30352">
    <property type="entry name" value="PYRUVATE FORMATE-LYASE-ACTIVATING ENZYME"/>
    <property type="match status" value="1"/>
</dbReference>
<comment type="cofactor">
    <cofactor evidence="1">
        <name>[4Fe-4S] cluster</name>
        <dbReference type="ChEBI" id="CHEBI:49883"/>
    </cofactor>
</comment>
<evidence type="ECO:0000256" key="8">
    <source>
        <dbReference type="ARBA" id="ARBA00023002"/>
    </source>
</evidence>
<keyword evidence="6" id="KW-0949">S-adenosyl-L-methionine</keyword>
<feature type="domain" description="Radical SAM core" evidence="13">
    <location>
        <begin position="16"/>
        <end position="169"/>
    </location>
</feature>
<keyword evidence="14" id="KW-0670">Pyruvate</keyword>
<dbReference type="Gene3D" id="3.20.20.70">
    <property type="entry name" value="Aldolase class I"/>
    <property type="match status" value="1"/>
</dbReference>
<dbReference type="InterPro" id="IPR001989">
    <property type="entry name" value="Radical_activat_CS"/>
</dbReference>
<protein>
    <recommendedName>
        <fullName evidence="4 12">Anaerobic ribonucleoside-triphosphate reductase-activating protein</fullName>
        <ecNumber evidence="12">1.97.1.-</ecNumber>
    </recommendedName>
</protein>
<dbReference type="RefSeq" id="WP_080066069.1">
    <property type="nucleotide sequence ID" value="NZ_MZGX01000028.1"/>
</dbReference>
<dbReference type="GO" id="GO:0016829">
    <property type="term" value="F:lyase activity"/>
    <property type="evidence" value="ECO:0007669"/>
    <property type="project" value="UniProtKB-KW"/>
</dbReference>
<dbReference type="PROSITE" id="PS01087">
    <property type="entry name" value="RADICAL_ACTIVATING"/>
    <property type="match status" value="1"/>
</dbReference>
<name>A0A1V4SF92_RUMHU</name>
<keyword evidence="15" id="KW-1185">Reference proteome</keyword>
<evidence type="ECO:0000256" key="7">
    <source>
        <dbReference type="ARBA" id="ARBA00022723"/>
    </source>
</evidence>
<dbReference type="InterPro" id="IPR034457">
    <property type="entry name" value="Organic_radical-activating"/>
</dbReference>
<comment type="function">
    <text evidence="2 12">Activation of anaerobic ribonucleoside-triphosphate reductase under anaerobic conditions by generation of an organic free radical, using S-adenosylmethionine and reduced flavodoxin as cosubstrates to produce 5'-deoxy-adenosine.</text>
</comment>
<dbReference type="PROSITE" id="PS51918">
    <property type="entry name" value="RADICAL_SAM"/>
    <property type="match status" value="1"/>
</dbReference>
<dbReference type="PIRSF" id="PIRSF000368">
    <property type="entry name" value="NrdG"/>
    <property type="match status" value="1"/>
</dbReference>
<proteinExistence type="inferred from homology"/>
<dbReference type="InterPro" id="IPR007197">
    <property type="entry name" value="rSAM"/>
</dbReference>
<dbReference type="AlphaFoldDB" id="A0A1V4SF92"/>
<dbReference type="SFLD" id="SFLDF00299">
    <property type="entry name" value="anaerobic_ribonucleoside-triph"/>
    <property type="match status" value="1"/>
</dbReference>
<dbReference type="InterPro" id="IPR012837">
    <property type="entry name" value="NrdG"/>
</dbReference>
<evidence type="ECO:0000259" key="13">
    <source>
        <dbReference type="PROSITE" id="PS51918"/>
    </source>
</evidence>
<evidence type="ECO:0000256" key="9">
    <source>
        <dbReference type="ARBA" id="ARBA00023004"/>
    </source>
</evidence>
<evidence type="ECO:0000313" key="15">
    <source>
        <dbReference type="Proteomes" id="UP000191554"/>
    </source>
</evidence>
<dbReference type="GO" id="GO:0046872">
    <property type="term" value="F:metal ion binding"/>
    <property type="evidence" value="ECO:0007669"/>
    <property type="project" value="UniProtKB-KW"/>
</dbReference>
<evidence type="ECO:0000256" key="3">
    <source>
        <dbReference type="ARBA" id="ARBA00009777"/>
    </source>
</evidence>
<organism evidence="14 15">
    <name type="scientific">Ruminiclostridium hungatei</name>
    <name type="common">Clostridium hungatei</name>
    <dbReference type="NCBI Taxonomy" id="48256"/>
    <lineage>
        <taxon>Bacteria</taxon>
        <taxon>Bacillati</taxon>
        <taxon>Bacillota</taxon>
        <taxon>Clostridia</taxon>
        <taxon>Eubacteriales</taxon>
        <taxon>Oscillospiraceae</taxon>
        <taxon>Ruminiclostridium</taxon>
    </lineage>
</organism>
<dbReference type="OrthoDB" id="9782387at2"/>
<dbReference type="NCBIfam" id="TIGR02491">
    <property type="entry name" value="NrdG"/>
    <property type="match status" value="1"/>
</dbReference>
<keyword evidence="8 12" id="KW-0560">Oxidoreductase</keyword>
<dbReference type="GO" id="GO:0004748">
    <property type="term" value="F:ribonucleoside-diphosphate reductase activity, thioredoxin disulfide as acceptor"/>
    <property type="evidence" value="ECO:0007669"/>
    <property type="project" value="TreeGrafter"/>
</dbReference>